<evidence type="ECO:0000256" key="9">
    <source>
        <dbReference type="ARBA" id="ARBA00047493"/>
    </source>
</evidence>
<name>A0ABR7JQ67_9FIRM</name>
<feature type="domain" description="Mur ligase C-terminal" evidence="11">
    <location>
        <begin position="298"/>
        <end position="417"/>
    </location>
</feature>
<dbReference type="InterPro" id="IPR036565">
    <property type="entry name" value="Mur-like_cat_sf"/>
</dbReference>
<dbReference type="PROSITE" id="PS01012">
    <property type="entry name" value="FOLYLPOLYGLU_SYNT_2"/>
    <property type="match status" value="1"/>
</dbReference>
<evidence type="ECO:0000256" key="7">
    <source>
        <dbReference type="ARBA" id="ARBA00022842"/>
    </source>
</evidence>
<dbReference type="Gene3D" id="3.90.190.20">
    <property type="entry name" value="Mur ligase, C-terminal domain"/>
    <property type="match status" value="1"/>
</dbReference>
<evidence type="ECO:0000256" key="5">
    <source>
        <dbReference type="ARBA" id="ARBA00022741"/>
    </source>
</evidence>
<dbReference type="Gene3D" id="3.40.1190.10">
    <property type="entry name" value="Mur-like, catalytic domain"/>
    <property type="match status" value="1"/>
</dbReference>
<evidence type="ECO:0000256" key="10">
    <source>
        <dbReference type="PIRNR" id="PIRNR001563"/>
    </source>
</evidence>
<keyword evidence="14" id="KW-1185">Reference proteome</keyword>
<dbReference type="PROSITE" id="PS01011">
    <property type="entry name" value="FOLYLPOLYGLU_SYNT_1"/>
    <property type="match status" value="1"/>
</dbReference>
<accession>A0ABR7JQ67</accession>
<dbReference type="InterPro" id="IPR036615">
    <property type="entry name" value="Mur_ligase_C_dom_sf"/>
</dbReference>
<dbReference type="PANTHER" id="PTHR11136">
    <property type="entry name" value="FOLYLPOLYGLUTAMATE SYNTHASE-RELATED"/>
    <property type="match status" value="1"/>
</dbReference>
<dbReference type="Pfam" id="PF02875">
    <property type="entry name" value="Mur_ligase_C"/>
    <property type="match status" value="1"/>
</dbReference>
<gene>
    <name evidence="13" type="ORF">H8923_09690</name>
</gene>
<dbReference type="InterPro" id="IPR018109">
    <property type="entry name" value="Folylpolyglutamate_synth_CS"/>
</dbReference>
<dbReference type="InterPro" id="IPR001645">
    <property type="entry name" value="Folylpolyglutamate_synth"/>
</dbReference>
<dbReference type="NCBIfam" id="TIGR01499">
    <property type="entry name" value="folC"/>
    <property type="match status" value="1"/>
</dbReference>
<dbReference type="Pfam" id="PF08245">
    <property type="entry name" value="Mur_ligase_M"/>
    <property type="match status" value="1"/>
</dbReference>
<dbReference type="SUPFAM" id="SSF53244">
    <property type="entry name" value="MurD-like peptide ligases, peptide-binding domain"/>
    <property type="match status" value="1"/>
</dbReference>
<evidence type="ECO:0000256" key="3">
    <source>
        <dbReference type="ARBA" id="ARBA00022598"/>
    </source>
</evidence>
<comment type="caution">
    <text evidence="13">The sequence shown here is derived from an EMBL/GenBank/DDBJ whole genome shotgun (WGS) entry which is preliminary data.</text>
</comment>
<proteinExistence type="inferred from homology"/>
<protein>
    <recommendedName>
        <fullName evidence="2">tetrahydrofolate synthase</fullName>
        <ecNumber evidence="2">6.3.2.17</ecNumber>
    </recommendedName>
    <alternativeName>
        <fullName evidence="8">Tetrahydrofolylpolyglutamate synthase</fullName>
    </alternativeName>
</protein>
<dbReference type="InterPro" id="IPR004101">
    <property type="entry name" value="Mur_ligase_C"/>
</dbReference>
<dbReference type="PANTHER" id="PTHR11136:SF0">
    <property type="entry name" value="DIHYDROFOLATE SYNTHETASE-RELATED"/>
    <property type="match status" value="1"/>
</dbReference>
<keyword evidence="7" id="KW-0460">Magnesium</keyword>
<evidence type="ECO:0000256" key="1">
    <source>
        <dbReference type="ARBA" id="ARBA00008276"/>
    </source>
</evidence>
<feature type="domain" description="Mur ligase central" evidence="12">
    <location>
        <begin position="44"/>
        <end position="270"/>
    </location>
</feature>
<keyword evidence="4" id="KW-0479">Metal-binding</keyword>
<evidence type="ECO:0000256" key="2">
    <source>
        <dbReference type="ARBA" id="ARBA00013025"/>
    </source>
</evidence>
<dbReference type="RefSeq" id="WP_153972231.1">
    <property type="nucleotide sequence ID" value="NZ_JACRWE010000004.1"/>
</dbReference>
<evidence type="ECO:0000256" key="4">
    <source>
        <dbReference type="ARBA" id="ARBA00022723"/>
    </source>
</evidence>
<dbReference type="InterPro" id="IPR013221">
    <property type="entry name" value="Mur_ligase_cen"/>
</dbReference>
<dbReference type="Proteomes" id="UP000609849">
    <property type="component" value="Unassembled WGS sequence"/>
</dbReference>
<evidence type="ECO:0000259" key="12">
    <source>
        <dbReference type="Pfam" id="PF08245"/>
    </source>
</evidence>
<sequence length="437" mass="48964">MNYQESLKYIADTHKFGIRLGLDSTGKLLELLGNPQENLKVVHVAGTNGKGSVCSFVANILKEEGYKVGLYTSPYLETFTERIRVNGKNIPKEDVARIITLIKDKIEVMVNEGYSAPTEFEIVTAMAFYYYNEQKMDYVVLEVGLGGRFDSTNVIKNPLVSVLVSISLDHIGVLGDTIGKIAYEKAGIIKENGAAIVYKQVKEAEDVIKEVCNEKNAEYIEVNFNDIEVKKSDIYSQVYDCIVMGEKFDNLEIKLIGDHQINNSIVALNVIKYLRDNKNVEVSKESIEKGLLNTKWPGRIEKIKEKPMFIIDGAHNEDGAKSLANALEKNFPNKKLTILIGMLADKDIDSVLEILMPRFNKVITTTPDNNRAISCEELKNKISKYVEDVTAIENIEDAVKYTLDNAKEDDVIISAGSLYMIGTVRTLVNEKELVIQK</sequence>
<dbReference type="SUPFAM" id="SSF53623">
    <property type="entry name" value="MurD-like peptide ligases, catalytic domain"/>
    <property type="match status" value="1"/>
</dbReference>
<evidence type="ECO:0000256" key="6">
    <source>
        <dbReference type="ARBA" id="ARBA00022840"/>
    </source>
</evidence>
<dbReference type="EC" id="6.3.2.17" evidence="2"/>
<organism evidence="13 14">
    <name type="scientific">Romboutsia faecis</name>
    <dbReference type="NCBI Taxonomy" id="2764597"/>
    <lineage>
        <taxon>Bacteria</taxon>
        <taxon>Bacillati</taxon>
        <taxon>Bacillota</taxon>
        <taxon>Clostridia</taxon>
        <taxon>Peptostreptococcales</taxon>
        <taxon>Peptostreptococcaceae</taxon>
        <taxon>Romboutsia</taxon>
    </lineage>
</organism>
<evidence type="ECO:0000313" key="14">
    <source>
        <dbReference type="Proteomes" id="UP000609849"/>
    </source>
</evidence>
<dbReference type="EMBL" id="JACRWE010000004">
    <property type="protein sequence ID" value="MBC5997034.1"/>
    <property type="molecule type" value="Genomic_DNA"/>
</dbReference>
<comment type="catalytic activity">
    <reaction evidence="9">
        <text>(6S)-5,6,7,8-tetrahydrofolyl-(gamma-L-Glu)(n) + L-glutamate + ATP = (6S)-5,6,7,8-tetrahydrofolyl-(gamma-L-Glu)(n+1) + ADP + phosphate + H(+)</text>
        <dbReference type="Rhea" id="RHEA:10580"/>
        <dbReference type="Rhea" id="RHEA-COMP:14738"/>
        <dbReference type="Rhea" id="RHEA-COMP:14740"/>
        <dbReference type="ChEBI" id="CHEBI:15378"/>
        <dbReference type="ChEBI" id="CHEBI:29985"/>
        <dbReference type="ChEBI" id="CHEBI:30616"/>
        <dbReference type="ChEBI" id="CHEBI:43474"/>
        <dbReference type="ChEBI" id="CHEBI:141005"/>
        <dbReference type="ChEBI" id="CHEBI:456216"/>
        <dbReference type="EC" id="6.3.2.17"/>
    </reaction>
</comment>
<dbReference type="PIRSF" id="PIRSF001563">
    <property type="entry name" value="Folylpolyglu_synth"/>
    <property type="match status" value="1"/>
</dbReference>
<keyword evidence="3 10" id="KW-0436">Ligase</keyword>
<reference evidence="13 14" key="1">
    <citation type="submission" date="2020-08" db="EMBL/GenBank/DDBJ databases">
        <authorList>
            <person name="Liu C."/>
            <person name="Sun Q."/>
        </authorList>
    </citation>
    <scope>NUCLEOTIDE SEQUENCE [LARGE SCALE GENOMIC DNA]</scope>
    <source>
        <strain evidence="13 14">NSJ-18</strain>
    </source>
</reference>
<evidence type="ECO:0000259" key="11">
    <source>
        <dbReference type="Pfam" id="PF02875"/>
    </source>
</evidence>
<evidence type="ECO:0000313" key="13">
    <source>
        <dbReference type="EMBL" id="MBC5997034.1"/>
    </source>
</evidence>
<keyword evidence="6 10" id="KW-0067">ATP-binding</keyword>
<comment type="similarity">
    <text evidence="1 10">Belongs to the folylpolyglutamate synthase family.</text>
</comment>
<evidence type="ECO:0000256" key="8">
    <source>
        <dbReference type="ARBA" id="ARBA00030592"/>
    </source>
</evidence>
<keyword evidence="5 10" id="KW-0547">Nucleotide-binding</keyword>